<evidence type="ECO:0000313" key="2">
    <source>
        <dbReference type="EMBL" id="GAT45206.1"/>
    </source>
</evidence>
<evidence type="ECO:0000313" key="3">
    <source>
        <dbReference type="Proteomes" id="UP000815677"/>
    </source>
</evidence>
<organism evidence="2 3">
    <name type="scientific">Mycena chlorophos</name>
    <name type="common">Agaric fungus</name>
    <name type="synonym">Agaricus chlorophos</name>
    <dbReference type="NCBI Taxonomy" id="658473"/>
    <lineage>
        <taxon>Eukaryota</taxon>
        <taxon>Fungi</taxon>
        <taxon>Dikarya</taxon>
        <taxon>Basidiomycota</taxon>
        <taxon>Agaricomycotina</taxon>
        <taxon>Agaricomycetes</taxon>
        <taxon>Agaricomycetidae</taxon>
        <taxon>Agaricales</taxon>
        <taxon>Marasmiineae</taxon>
        <taxon>Mycenaceae</taxon>
        <taxon>Mycena</taxon>
    </lineage>
</organism>
<accession>A0ABQ0L5R5</accession>
<protein>
    <submittedName>
        <fullName evidence="2">Uncharacterized protein</fullName>
    </submittedName>
</protein>
<dbReference type="Proteomes" id="UP000815677">
    <property type="component" value="Unassembled WGS sequence"/>
</dbReference>
<name>A0ABQ0L5R5_MYCCL</name>
<evidence type="ECO:0000256" key="1">
    <source>
        <dbReference type="SAM" id="MobiDB-lite"/>
    </source>
</evidence>
<dbReference type="EMBL" id="DF840996">
    <property type="protein sequence ID" value="GAT45206.1"/>
    <property type="molecule type" value="Genomic_DNA"/>
</dbReference>
<sequence>MSAFSSFLAFYTPSKASTALQLRNSQQIVQGLLLVPEAQTSLAHFLLTESRDIAIYMKQREKKLDDEDSDEGEESNLALGAEGEATIWHDGTGIRRFGLRYPSNDCDMHAERAPHLDN</sequence>
<reference evidence="2" key="1">
    <citation type="submission" date="2014-09" db="EMBL/GenBank/DDBJ databases">
        <title>Genome sequence of the luminous mushroom Mycena chlorophos for searching fungal bioluminescence genes.</title>
        <authorList>
            <person name="Tanaka Y."/>
            <person name="Kasuga D."/>
            <person name="Oba Y."/>
            <person name="Hase S."/>
            <person name="Sato K."/>
            <person name="Oba Y."/>
            <person name="Sakakibara Y."/>
        </authorList>
    </citation>
    <scope>NUCLEOTIDE SEQUENCE</scope>
</reference>
<keyword evidence="3" id="KW-1185">Reference proteome</keyword>
<proteinExistence type="predicted"/>
<gene>
    <name evidence="2" type="ORF">MCHLO_02796</name>
</gene>
<feature type="region of interest" description="Disordered" evidence="1">
    <location>
        <begin position="61"/>
        <end position="82"/>
    </location>
</feature>